<dbReference type="VEuPathDB" id="PlasmoDB:PYYM_0015600"/>
<name>A0A4V0KST8_PLAYE</name>
<dbReference type="VEuPathDB" id="PlasmoDB:PY01443"/>
<dbReference type="InterPro" id="IPR006486">
    <property type="entry name" value="PYST_A"/>
</dbReference>
<dbReference type="VEuPathDB" id="PlasmoDB:PY06355"/>
<dbReference type="NCBIfam" id="TIGR01599">
    <property type="entry name" value="PYST-A"/>
    <property type="match status" value="1"/>
</dbReference>
<dbReference type="VEuPathDB" id="PlasmoDB:PY17X_1400033"/>
<gene>
    <name evidence="2" type="ORF">PY17X_1400033</name>
</gene>
<feature type="chain" id="PRO_5020788541" evidence="1">
    <location>
        <begin position="26"/>
        <end position="353"/>
    </location>
</feature>
<dbReference type="EMBL" id="LM993668">
    <property type="protein sequence ID" value="VTZ81295.1"/>
    <property type="molecule type" value="Genomic_DNA"/>
</dbReference>
<reference evidence="2 3" key="1">
    <citation type="journal article" date="2014" name="BMC Biol.">
        <title>A comprehensive evaluation of rodent malaria parasite genomes and gene expression.</title>
        <authorList>
            <person name="Otto T.D."/>
            <person name="Bohme U."/>
            <person name="Jackson A.P."/>
            <person name="Hunt M."/>
            <person name="Franke-Fayard B."/>
            <person name="Hoeijmakers W.A."/>
            <person name="Religa A.A."/>
            <person name="Robertson L."/>
            <person name="Sanders M."/>
            <person name="Ogun S.A."/>
            <person name="Cunningham D."/>
            <person name="Erhart A."/>
            <person name="Billker O."/>
            <person name="Khan S.M."/>
            <person name="Stunnenberg H.G."/>
            <person name="Langhorne J."/>
            <person name="Holder A.A."/>
            <person name="Waters A.P."/>
            <person name="Newbold C.I."/>
            <person name="Pain A."/>
            <person name="Berriman M."/>
            <person name="Janse C.J."/>
        </authorList>
    </citation>
    <scope>NUCLEOTIDE SEQUENCE [LARGE SCALE GENOMIC DNA]</scope>
    <source>
        <strain evidence="2 3">17X</strain>
    </source>
</reference>
<keyword evidence="1" id="KW-0732">Signal</keyword>
<dbReference type="SUPFAM" id="SSF55961">
    <property type="entry name" value="Bet v1-like"/>
    <property type="match status" value="1"/>
</dbReference>
<protein>
    <submittedName>
        <fullName evidence="2">Fam-a protein</fullName>
    </submittedName>
</protein>
<dbReference type="OrthoDB" id="373158at2759"/>
<feature type="signal peptide" evidence="1">
    <location>
        <begin position="1"/>
        <end position="25"/>
    </location>
</feature>
<dbReference type="KEGG" id="pyo:PY17X_1400033"/>
<dbReference type="AlphaFoldDB" id="A0A4V0KST8"/>
<dbReference type="RefSeq" id="XP_022811084.1">
    <property type="nucleotide sequence ID" value="XM_022957314.1"/>
</dbReference>
<accession>A0A4V0KST8</accession>
<organism evidence="2 3">
    <name type="scientific">Plasmodium yoelii</name>
    <dbReference type="NCBI Taxonomy" id="5861"/>
    <lineage>
        <taxon>Eukaryota</taxon>
        <taxon>Sar</taxon>
        <taxon>Alveolata</taxon>
        <taxon>Apicomplexa</taxon>
        <taxon>Aconoidasida</taxon>
        <taxon>Haemosporida</taxon>
        <taxon>Plasmodiidae</taxon>
        <taxon>Plasmodium</taxon>
        <taxon>Plasmodium (Vinckeia)</taxon>
    </lineage>
</organism>
<evidence type="ECO:0000313" key="2">
    <source>
        <dbReference type="EMBL" id="VTZ81295.1"/>
    </source>
</evidence>
<sequence>MNNFYIQIFFFLLSISLCVNNKTLATELAPKTYTKHKSKKYTPFNSKKYYPVNDNTEEIYEKNKHLLYTDTKETINAENFMKEAVTHLEYHAASKDGYKLDDEYGSYRVFFYKKKYRGHTDIEKTEYIFDNPNKYNKIINKLWNPDSNNFLNTGSFKRKIVRVYGPNLVMIQQRCKKWPWSHYKYFYAIAAKFKISENKTIFVMASANIIDHNRKNKKYFENKIVENANLFQAEIDSENDIRNGKLEKMFVNLNGYIVEKRNKHIYITYINSVNGIKILINNNLFQPFFLINEDIYNLKQILTFCIIIHLCFFLRMMNMVPFNKNVLLEKLYITFSLMNNHIFFTTVILEDLC</sequence>
<proteinExistence type="predicted"/>
<evidence type="ECO:0000313" key="3">
    <source>
        <dbReference type="Proteomes" id="UP000072874"/>
    </source>
</evidence>
<dbReference type="GeneID" id="34859435"/>
<dbReference type="Proteomes" id="UP000072874">
    <property type="component" value="Chromosome 14"/>
</dbReference>
<evidence type="ECO:0000256" key="1">
    <source>
        <dbReference type="SAM" id="SignalP"/>
    </source>
</evidence>
<dbReference type="VEuPathDB" id="PlasmoDB:Py17XNL_000303792"/>